<comment type="caution">
    <text evidence="1">The sequence shown here is derived from an EMBL/GenBank/DDBJ whole genome shotgun (WGS) entry which is preliminary data.</text>
</comment>
<dbReference type="EMBL" id="CM037014">
    <property type="protein sequence ID" value="KAH7686295.1"/>
    <property type="molecule type" value="Genomic_DNA"/>
</dbReference>
<accession>A0ACB7WET4</accession>
<proteinExistence type="predicted"/>
<sequence>MASPLRTTSSIVVVVVFLLLFMLLSISSTFASPDGSLLQRDLLAFNPALRKQGGRGSEPMPNCKEMASRTECERNSKWCRWCRSDALDDMCFGTAEAWRLPVQVFSCDSSR</sequence>
<protein>
    <submittedName>
        <fullName evidence="1">Uncharacterized protein</fullName>
    </submittedName>
</protein>
<keyword evidence="2" id="KW-1185">Reference proteome</keyword>
<evidence type="ECO:0000313" key="1">
    <source>
        <dbReference type="EMBL" id="KAH7686295.1"/>
    </source>
</evidence>
<reference evidence="2" key="1">
    <citation type="journal article" date="2022" name="Nat. Commun.">
        <title>Chromosome evolution and the genetic basis of agronomically important traits in greater yam.</title>
        <authorList>
            <person name="Bredeson J.V."/>
            <person name="Lyons J.B."/>
            <person name="Oniyinde I.O."/>
            <person name="Okereke N.R."/>
            <person name="Kolade O."/>
            <person name="Nnabue I."/>
            <person name="Nwadili C.O."/>
            <person name="Hribova E."/>
            <person name="Parker M."/>
            <person name="Nwogha J."/>
            <person name="Shu S."/>
            <person name="Carlson J."/>
            <person name="Kariba R."/>
            <person name="Muthemba S."/>
            <person name="Knop K."/>
            <person name="Barton G.J."/>
            <person name="Sherwood A.V."/>
            <person name="Lopez-Montes A."/>
            <person name="Asiedu R."/>
            <person name="Jamnadass R."/>
            <person name="Muchugi A."/>
            <person name="Goodstein D."/>
            <person name="Egesi C.N."/>
            <person name="Featherston J."/>
            <person name="Asfaw A."/>
            <person name="Simpson G.G."/>
            <person name="Dolezel J."/>
            <person name="Hendre P.S."/>
            <person name="Van Deynze A."/>
            <person name="Kumar P.L."/>
            <person name="Obidiegwu J.E."/>
            <person name="Bhattacharjee R."/>
            <person name="Rokhsar D.S."/>
        </authorList>
    </citation>
    <scope>NUCLEOTIDE SEQUENCE [LARGE SCALE GENOMIC DNA]</scope>
    <source>
        <strain evidence="2">cv. TDa95/00328</strain>
    </source>
</reference>
<name>A0ACB7WET4_DIOAL</name>
<dbReference type="Proteomes" id="UP000827976">
    <property type="component" value="Chromosome 4"/>
</dbReference>
<evidence type="ECO:0000313" key="2">
    <source>
        <dbReference type="Proteomes" id="UP000827976"/>
    </source>
</evidence>
<organism evidence="1 2">
    <name type="scientific">Dioscorea alata</name>
    <name type="common">Purple yam</name>
    <dbReference type="NCBI Taxonomy" id="55571"/>
    <lineage>
        <taxon>Eukaryota</taxon>
        <taxon>Viridiplantae</taxon>
        <taxon>Streptophyta</taxon>
        <taxon>Embryophyta</taxon>
        <taxon>Tracheophyta</taxon>
        <taxon>Spermatophyta</taxon>
        <taxon>Magnoliopsida</taxon>
        <taxon>Liliopsida</taxon>
        <taxon>Dioscoreales</taxon>
        <taxon>Dioscoreaceae</taxon>
        <taxon>Dioscorea</taxon>
    </lineage>
</organism>
<gene>
    <name evidence="1" type="ORF">IHE45_04G096000</name>
</gene>